<evidence type="ECO:0000313" key="2">
    <source>
        <dbReference type="EMBL" id="QJI03256.1"/>
    </source>
</evidence>
<protein>
    <submittedName>
        <fullName evidence="1">Uncharacterized protein</fullName>
    </submittedName>
</protein>
<organism evidence="1">
    <name type="scientific">viral metagenome</name>
    <dbReference type="NCBI Taxonomy" id="1070528"/>
    <lineage>
        <taxon>unclassified sequences</taxon>
        <taxon>metagenomes</taxon>
        <taxon>organismal metagenomes</taxon>
    </lineage>
</organism>
<name>A0A6H1ZPC7_9ZZZZ</name>
<reference evidence="1" key="1">
    <citation type="submission" date="2020-03" db="EMBL/GenBank/DDBJ databases">
        <title>The deep terrestrial virosphere.</title>
        <authorList>
            <person name="Holmfeldt K."/>
            <person name="Nilsson E."/>
            <person name="Simone D."/>
            <person name="Lopez-Fernandez M."/>
            <person name="Wu X."/>
            <person name="de Brujin I."/>
            <person name="Lundin D."/>
            <person name="Andersson A."/>
            <person name="Bertilsson S."/>
            <person name="Dopson M."/>
        </authorList>
    </citation>
    <scope>NUCLEOTIDE SEQUENCE</scope>
    <source>
        <strain evidence="1">TM448A01350</strain>
        <strain evidence="2">TM448B04358</strain>
    </source>
</reference>
<dbReference type="EMBL" id="MT144136">
    <property type="protein sequence ID" value="QJA49424.1"/>
    <property type="molecule type" value="Genomic_DNA"/>
</dbReference>
<evidence type="ECO:0000313" key="1">
    <source>
        <dbReference type="EMBL" id="QJA49424.1"/>
    </source>
</evidence>
<dbReference type="EMBL" id="MT145072">
    <property type="protein sequence ID" value="QJI03256.1"/>
    <property type="molecule type" value="Genomic_DNA"/>
</dbReference>
<gene>
    <name evidence="1" type="ORF">TM448A01350_0013</name>
    <name evidence="2" type="ORF">TM448B04358_0004</name>
</gene>
<sequence length="84" mass="9490">MTDIWSSNLSKEKTSELAVSKVEGSGSSLFDLILGFIAGILAVKAVKGFNGFSTNFHNEETWEIVRDEYNYLKKIVVHRKVEHE</sequence>
<dbReference type="AlphaFoldDB" id="A0A6H1ZPC7"/>
<proteinExistence type="predicted"/>
<accession>A0A6H1ZPC7</accession>